<keyword evidence="10" id="KW-0238">DNA-binding</keyword>
<dbReference type="InterPro" id="IPR013783">
    <property type="entry name" value="Ig-like_fold"/>
</dbReference>
<evidence type="ECO:0000256" key="4">
    <source>
        <dbReference type="ARBA" id="ARBA00022679"/>
    </source>
</evidence>
<keyword evidence="13" id="KW-0812">Transmembrane</keyword>
<dbReference type="PROSITE" id="PS50110">
    <property type="entry name" value="RESPONSE_REGULATORY"/>
    <property type="match status" value="1"/>
</dbReference>
<dbReference type="Pfam" id="PF00512">
    <property type="entry name" value="HisKA"/>
    <property type="match status" value="1"/>
</dbReference>
<dbReference type="SUPFAM" id="SSF47384">
    <property type="entry name" value="Homodimeric domain of signal transducing histidine kinase"/>
    <property type="match status" value="1"/>
</dbReference>
<dbReference type="PRINTS" id="PR00344">
    <property type="entry name" value="BCTRLSENSOR"/>
</dbReference>
<dbReference type="GO" id="GO:0043565">
    <property type="term" value="F:sequence-specific DNA binding"/>
    <property type="evidence" value="ECO:0007669"/>
    <property type="project" value="InterPro"/>
</dbReference>
<feature type="modified residue" description="4-aspartylphosphate" evidence="12">
    <location>
        <position position="1169"/>
    </location>
</feature>
<dbReference type="InterPro" id="IPR036890">
    <property type="entry name" value="HATPase_C_sf"/>
</dbReference>
<dbReference type="GO" id="GO:0003700">
    <property type="term" value="F:DNA-binding transcription factor activity"/>
    <property type="evidence" value="ECO:0007669"/>
    <property type="project" value="InterPro"/>
</dbReference>
<keyword evidence="4" id="KW-0808">Transferase</keyword>
<dbReference type="Gene3D" id="2.60.40.10">
    <property type="entry name" value="Immunoglobulins"/>
    <property type="match status" value="1"/>
</dbReference>
<dbReference type="PROSITE" id="PS00041">
    <property type="entry name" value="HTH_ARAC_FAMILY_1"/>
    <property type="match status" value="1"/>
</dbReference>
<dbReference type="Pfam" id="PF07495">
    <property type="entry name" value="Y_Y_Y"/>
    <property type="match status" value="1"/>
</dbReference>
<evidence type="ECO:0000256" key="2">
    <source>
        <dbReference type="ARBA" id="ARBA00012438"/>
    </source>
</evidence>
<keyword evidence="13" id="KW-0472">Membrane</keyword>
<sequence>MEYTFVLEKPIEKRLSLSVKQGVESDMKRSTLKNLISVAVCLLFLLHPTFAEGKIQYNNVRFKQLSITEGLSHNTVNAISQDSKGFMWFGTRNGLCRYDGYNITRYFHEEGDSTTISHDFITKLYNDPCRNVLWISTEQGICKYNPQNEQFTRYHIEGNNKNSVLFLNTSDSRLLTGCSNGIYQYDNDKNSFTPFILNEGKGENIRGLVEDSNNVLWINSNKGVKRYNLKKEQFEPLPLNIRPFLETCIQLVMLPGNQLLFNTPQEVFVYNINNDSLYPLAAIKDIRQFRCATTDTMNNIWLGTENGIFIYDQTFRLVTHYQQSESDLSNLNDSPIYSLFEDYNHNMWVGTYFGGVNYFIYASDQFRIYPYGNSPNHLSGKAVRQIINTPDNGLYIATEDGGLNYLNSNREITRSGRLHERMNIKARNIHSLLIDSKQNLWIGLFLRGMNYYMPKENKTLSFNDGMGKNSSGFCIIEDETGKIWYGGPSGLFTLKKQNGSFQLKKVSALPVFCMLNLNDSIIWTGNRQNGIYQINKRTEEQTPLPQFSSSKLYMTYLYMDSQGNIWAGTNNDGLFVLNKKGEKLKSYSKKELGSNAIKGIIEDDQNTIWIGTDNGLCNIQPKSGLISRYTIADGLPTNQFNYSSVCKKPDGELFFGTINGMISFYPEQVRPVEPHFNIALTGVWSNNDVVSSSNPDALLPASISESDVMTLTHEQAQSIRIEYSGLNYQYKDKTQYAMKLEGIDKEWQFVGNQHQVRFSNLPTGDYTLKIKASNDGVNWDEKGQKELTIHVLPPWWLSIWAYLTYVCMVLCIIYLAYKYTKARLILLMRLKTEHEQRVNMEKMNQSKINFFTYVSHDLKTPLTLILSPLQRLIKQKQIDNNDREKLEVIYRNANRMHYLIDELLTFSKIEMQQMEINVRKGNIMHFLEEISHIFDIVSKEKEIDFIVSLEETDEEVWFSPSKLERIMYNLLSNAFKYTQPGDYVKLSAKLLKKDSENFIEISVKDSGRGIPKEMKDKIFDSYFQVEKKDHREGFGLGLSLTKSLIHMHKGEIKVESEVGKGSEFIVSLNVSESAYSSSEKSLESITSEEIQKYNLRMKETIELIPDQLISTEQDNTDVKESILIVEDNKEMNDYLAEIFSKDYQVFRAYNGAEACKLLKKQLPDLIVSDVMMPVMDGLELTAYVKQDLNSSHIPVILLTAKTDELDHTQGYLKGADAYITKPFNAQNLELLVQNMRTNRKQNIEYFKRIEKLNITQITNNPRDEVFMKELVDLIMANIKDEEFGVTEIITHMKVSRSLLHTKLKSLTGCSITQFMRTIKMKEAKIHLQNGMNVSEASYAVGMSDPNYFTKCFKKEFNITPTEFIKQLNL</sequence>
<keyword evidence="3 12" id="KW-0597">Phosphoprotein</keyword>
<protein>
    <recommendedName>
        <fullName evidence="2">histidine kinase</fullName>
        <ecNumber evidence="2">2.7.13.3</ecNumber>
    </recommendedName>
</protein>
<dbReference type="InterPro" id="IPR011123">
    <property type="entry name" value="Y_Y_Y"/>
</dbReference>
<feature type="domain" description="Histidine kinase" evidence="15">
    <location>
        <begin position="853"/>
        <end position="1072"/>
    </location>
</feature>
<dbReference type="InterPro" id="IPR004358">
    <property type="entry name" value="Sig_transdc_His_kin-like_C"/>
</dbReference>
<dbReference type="Pfam" id="PF00072">
    <property type="entry name" value="Response_reg"/>
    <property type="match status" value="1"/>
</dbReference>
<dbReference type="SMART" id="SM00448">
    <property type="entry name" value="REC"/>
    <property type="match status" value="1"/>
</dbReference>
<dbReference type="Gene3D" id="1.10.10.60">
    <property type="entry name" value="Homeodomain-like"/>
    <property type="match status" value="1"/>
</dbReference>
<evidence type="ECO:0000313" key="18">
    <source>
        <dbReference type="Proteomes" id="UP000500882"/>
    </source>
</evidence>
<evidence type="ECO:0000256" key="12">
    <source>
        <dbReference type="PROSITE-ProRule" id="PRU00169"/>
    </source>
</evidence>
<dbReference type="SUPFAM" id="SSF46689">
    <property type="entry name" value="Homeodomain-like"/>
    <property type="match status" value="1"/>
</dbReference>
<gene>
    <name evidence="17" type="ORF">BatF92_43830</name>
</gene>
<evidence type="ECO:0000256" key="10">
    <source>
        <dbReference type="ARBA" id="ARBA00023125"/>
    </source>
</evidence>
<dbReference type="PROSITE" id="PS50109">
    <property type="entry name" value="HIS_KIN"/>
    <property type="match status" value="1"/>
</dbReference>
<dbReference type="SMART" id="SM00387">
    <property type="entry name" value="HATPase_c"/>
    <property type="match status" value="1"/>
</dbReference>
<dbReference type="PANTHER" id="PTHR43547">
    <property type="entry name" value="TWO-COMPONENT HISTIDINE KINASE"/>
    <property type="match status" value="1"/>
</dbReference>
<dbReference type="CDD" id="cd00075">
    <property type="entry name" value="HATPase"/>
    <property type="match status" value="1"/>
</dbReference>
<dbReference type="Gene3D" id="3.40.50.2300">
    <property type="match status" value="1"/>
</dbReference>
<dbReference type="Gene3D" id="3.30.565.10">
    <property type="entry name" value="Histidine kinase-like ATPase, C-terminal domain"/>
    <property type="match status" value="1"/>
</dbReference>
<evidence type="ECO:0000256" key="5">
    <source>
        <dbReference type="ARBA" id="ARBA00022741"/>
    </source>
</evidence>
<dbReference type="Pfam" id="PF12833">
    <property type="entry name" value="HTH_18"/>
    <property type="match status" value="1"/>
</dbReference>
<dbReference type="SUPFAM" id="SSF63829">
    <property type="entry name" value="Calcium-dependent phosphotriesterase"/>
    <property type="match status" value="1"/>
</dbReference>
<dbReference type="Pfam" id="PF02518">
    <property type="entry name" value="HATPase_c"/>
    <property type="match status" value="1"/>
</dbReference>
<keyword evidence="7" id="KW-0067">ATP-binding</keyword>
<dbReference type="PANTHER" id="PTHR43547:SF2">
    <property type="entry name" value="HYBRID SIGNAL TRANSDUCTION HISTIDINE KINASE C"/>
    <property type="match status" value="1"/>
</dbReference>
<dbReference type="Gene3D" id="2.130.10.10">
    <property type="entry name" value="YVTN repeat-like/Quinoprotein amine dehydrogenase"/>
    <property type="match status" value="3"/>
</dbReference>
<feature type="domain" description="HTH araC/xylS-type" evidence="14">
    <location>
        <begin position="1268"/>
        <end position="1366"/>
    </location>
</feature>
<name>A0A679HDN8_BACT4</name>
<evidence type="ECO:0000259" key="15">
    <source>
        <dbReference type="PROSITE" id="PS50109"/>
    </source>
</evidence>
<dbReference type="InterPro" id="IPR036097">
    <property type="entry name" value="HisK_dim/P_sf"/>
</dbReference>
<dbReference type="InterPro" id="IPR011110">
    <property type="entry name" value="Reg_prop"/>
</dbReference>
<dbReference type="FunFam" id="3.40.50.2300:FF:000138">
    <property type="entry name" value="Two-component system sensor histidine kinase/response regulator"/>
    <property type="match status" value="1"/>
</dbReference>
<dbReference type="EMBL" id="AP022660">
    <property type="protein sequence ID" value="BCA52441.1"/>
    <property type="molecule type" value="Genomic_DNA"/>
</dbReference>
<dbReference type="SUPFAM" id="SSF52172">
    <property type="entry name" value="CheY-like"/>
    <property type="match status" value="1"/>
</dbReference>
<dbReference type="InterPro" id="IPR005467">
    <property type="entry name" value="His_kinase_dom"/>
</dbReference>
<dbReference type="InterPro" id="IPR018060">
    <property type="entry name" value="HTH_AraC"/>
</dbReference>
<keyword evidence="9" id="KW-0805">Transcription regulation</keyword>
<evidence type="ECO:0000256" key="3">
    <source>
        <dbReference type="ARBA" id="ARBA00022553"/>
    </source>
</evidence>
<evidence type="ECO:0000256" key="1">
    <source>
        <dbReference type="ARBA" id="ARBA00000085"/>
    </source>
</evidence>
<comment type="catalytic activity">
    <reaction evidence="1">
        <text>ATP + protein L-histidine = ADP + protein N-phospho-L-histidine.</text>
        <dbReference type="EC" id="2.7.13.3"/>
    </reaction>
</comment>
<evidence type="ECO:0000256" key="11">
    <source>
        <dbReference type="ARBA" id="ARBA00023163"/>
    </source>
</evidence>
<keyword evidence="6 17" id="KW-0418">Kinase</keyword>
<dbReference type="InterPro" id="IPR011006">
    <property type="entry name" value="CheY-like_superfamily"/>
</dbReference>
<reference evidence="17 18" key="1">
    <citation type="submission" date="2020-02" db="EMBL/GenBank/DDBJ databases">
        <title>Whole-genome sequencing and comparative analysis of the genomes of Bacteroides thetaiotaomicron and Escherichia coli isolated from a healthy resident in Vietnam.</title>
        <authorList>
            <person name="Mohsin M."/>
            <person name="Tanaka K."/>
            <person name="Kawahara R."/>
            <person name="Kondo S."/>
            <person name="Noguchi H."/>
            <person name="Motooka D."/>
            <person name="Nakamura S."/>
            <person name="Khong D.T."/>
            <person name="Nguyen T.N."/>
            <person name="Tran H.T."/>
            <person name="Yamamoto Y."/>
        </authorList>
    </citation>
    <scope>NUCLEOTIDE SEQUENCE [LARGE SCALE GENOMIC DNA]</scope>
    <source>
        <strain evidence="17 18">F9-2</strain>
    </source>
</reference>
<dbReference type="InterPro" id="IPR009057">
    <property type="entry name" value="Homeodomain-like_sf"/>
</dbReference>
<dbReference type="CDD" id="cd17574">
    <property type="entry name" value="REC_OmpR"/>
    <property type="match status" value="1"/>
</dbReference>
<organism evidence="17 18">
    <name type="scientific">Bacteroides thetaiotaomicron</name>
    <dbReference type="NCBI Taxonomy" id="818"/>
    <lineage>
        <taxon>Bacteria</taxon>
        <taxon>Pseudomonadati</taxon>
        <taxon>Bacteroidota</taxon>
        <taxon>Bacteroidia</taxon>
        <taxon>Bacteroidales</taxon>
        <taxon>Bacteroidaceae</taxon>
        <taxon>Bacteroides</taxon>
    </lineage>
</organism>
<dbReference type="Pfam" id="PF07494">
    <property type="entry name" value="Reg_prop"/>
    <property type="match status" value="4"/>
</dbReference>
<keyword evidence="11" id="KW-0804">Transcription</keyword>
<dbReference type="CDD" id="cd00082">
    <property type="entry name" value="HisKA"/>
    <property type="match status" value="1"/>
</dbReference>
<dbReference type="InterPro" id="IPR003594">
    <property type="entry name" value="HATPase_dom"/>
</dbReference>
<dbReference type="FunFam" id="1.10.287.130:FF:000034">
    <property type="entry name" value="Two-component system sensor histidine kinase/response regulator"/>
    <property type="match status" value="1"/>
</dbReference>
<evidence type="ECO:0000256" key="7">
    <source>
        <dbReference type="ARBA" id="ARBA00022840"/>
    </source>
</evidence>
<accession>A0A679HDN8</accession>
<dbReference type="InterPro" id="IPR015943">
    <property type="entry name" value="WD40/YVTN_repeat-like_dom_sf"/>
</dbReference>
<dbReference type="InterPro" id="IPR001789">
    <property type="entry name" value="Sig_transdc_resp-reg_receiver"/>
</dbReference>
<keyword evidence="5" id="KW-0547">Nucleotide-binding</keyword>
<feature type="domain" description="Response regulatory" evidence="16">
    <location>
        <begin position="1121"/>
        <end position="1236"/>
    </location>
</feature>
<dbReference type="FunFam" id="3.30.565.10:FF:000037">
    <property type="entry name" value="Hybrid sensor histidine kinase/response regulator"/>
    <property type="match status" value="1"/>
</dbReference>
<dbReference type="InterPro" id="IPR003661">
    <property type="entry name" value="HisK_dim/P_dom"/>
</dbReference>
<evidence type="ECO:0000256" key="9">
    <source>
        <dbReference type="ARBA" id="ARBA00023015"/>
    </source>
</evidence>
<dbReference type="Proteomes" id="UP000500882">
    <property type="component" value="Chromosome"/>
</dbReference>
<keyword evidence="13" id="KW-1133">Transmembrane helix</keyword>
<dbReference type="PROSITE" id="PS01124">
    <property type="entry name" value="HTH_ARAC_FAMILY_2"/>
    <property type="match status" value="1"/>
</dbReference>
<proteinExistence type="predicted"/>
<evidence type="ECO:0000313" key="17">
    <source>
        <dbReference type="EMBL" id="BCA52441.1"/>
    </source>
</evidence>
<dbReference type="EC" id="2.7.13.3" evidence="2"/>
<dbReference type="SMART" id="SM00342">
    <property type="entry name" value="HTH_ARAC"/>
    <property type="match status" value="1"/>
</dbReference>
<keyword evidence="8" id="KW-0902">Two-component regulatory system</keyword>
<evidence type="ECO:0000259" key="14">
    <source>
        <dbReference type="PROSITE" id="PS01124"/>
    </source>
</evidence>
<dbReference type="SMART" id="SM00388">
    <property type="entry name" value="HisKA"/>
    <property type="match status" value="1"/>
</dbReference>
<dbReference type="InterPro" id="IPR018062">
    <property type="entry name" value="HTH_AraC-typ_CS"/>
</dbReference>
<dbReference type="GO" id="GO:0000155">
    <property type="term" value="F:phosphorelay sensor kinase activity"/>
    <property type="evidence" value="ECO:0007669"/>
    <property type="project" value="InterPro"/>
</dbReference>
<dbReference type="SUPFAM" id="SSF55874">
    <property type="entry name" value="ATPase domain of HSP90 chaperone/DNA topoisomerase II/histidine kinase"/>
    <property type="match status" value="1"/>
</dbReference>
<feature type="transmembrane region" description="Helical" evidence="13">
    <location>
        <begin position="795"/>
        <end position="817"/>
    </location>
</feature>
<evidence type="ECO:0000256" key="6">
    <source>
        <dbReference type="ARBA" id="ARBA00022777"/>
    </source>
</evidence>
<dbReference type="SUPFAM" id="SSF101898">
    <property type="entry name" value="NHL repeat"/>
    <property type="match status" value="1"/>
</dbReference>
<dbReference type="Gene3D" id="1.10.287.130">
    <property type="match status" value="1"/>
</dbReference>
<evidence type="ECO:0000256" key="8">
    <source>
        <dbReference type="ARBA" id="ARBA00023012"/>
    </source>
</evidence>
<evidence type="ECO:0000256" key="13">
    <source>
        <dbReference type="SAM" id="Phobius"/>
    </source>
</evidence>
<dbReference type="GO" id="GO:0005524">
    <property type="term" value="F:ATP binding"/>
    <property type="evidence" value="ECO:0007669"/>
    <property type="project" value="UniProtKB-KW"/>
</dbReference>
<evidence type="ECO:0000259" key="16">
    <source>
        <dbReference type="PROSITE" id="PS50110"/>
    </source>
</evidence>